<keyword evidence="6 10" id="KW-1133">Transmembrane helix</keyword>
<dbReference type="GO" id="GO:0032977">
    <property type="term" value="F:membrane insertase activity"/>
    <property type="evidence" value="ECO:0007669"/>
    <property type="project" value="InterPro"/>
</dbReference>
<keyword evidence="8" id="KW-0143">Chaperone</keyword>
<name>A0A1J4SJQ9_9BACT</name>
<dbReference type="PANTHER" id="PTHR12428:SF65">
    <property type="entry name" value="CYTOCHROME C OXIDASE ASSEMBLY PROTEIN COX18, MITOCHONDRIAL"/>
    <property type="match status" value="1"/>
</dbReference>
<proteinExistence type="inferred from homology"/>
<keyword evidence="3" id="KW-1003">Cell membrane</keyword>
<reference evidence="12 13" key="1">
    <citation type="journal article" date="2016" name="Environ. Microbiol.">
        <title>Genomic resolution of a cold subsurface aquifer community provides metabolic insights for novel microbes adapted to high CO concentrations.</title>
        <authorList>
            <person name="Probst A.J."/>
            <person name="Castelle C.J."/>
            <person name="Singh A."/>
            <person name="Brown C.T."/>
            <person name="Anantharaman K."/>
            <person name="Sharon I."/>
            <person name="Hug L.A."/>
            <person name="Burstein D."/>
            <person name="Emerson J.B."/>
            <person name="Thomas B.C."/>
            <person name="Banfield J.F."/>
        </authorList>
    </citation>
    <scope>NUCLEOTIDE SEQUENCE [LARGE SCALE GENOMIC DNA]</scope>
    <source>
        <strain evidence="12">CG1_02_38_46</strain>
    </source>
</reference>
<evidence type="ECO:0000256" key="10">
    <source>
        <dbReference type="SAM" id="Phobius"/>
    </source>
</evidence>
<feature type="transmembrane region" description="Helical" evidence="10">
    <location>
        <begin position="94"/>
        <end position="115"/>
    </location>
</feature>
<evidence type="ECO:0000256" key="5">
    <source>
        <dbReference type="ARBA" id="ARBA00022927"/>
    </source>
</evidence>
<feature type="transmembrane region" description="Helical" evidence="10">
    <location>
        <begin position="165"/>
        <end position="188"/>
    </location>
</feature>
<organism evidence="12 13">
    <name type="scientific">Candidatus Desantisbacteria bacterium CG1_02_38_46</name>
    <dbReference type="NCBI Taxonomy" id="1817893"/>
    <lineage>
        <taxon>Bacteria</taxon>
        <taxon>Candidatus Desantisiibacteriota</taxon>
    </lineage>
</organism>
<protein>
    <recommendedName>
        <fullName evidence="11">Membrane insertase YidC/Oxa/ALB C-terminal domain-containing protein</fullName>
    </recommendedName>
</protein>
<evidence type="ECO:0000313" key="12">
    <source>
        <dbReference type="EMBL" id="OIN98874.1"/>
    </source>
</evidence>
<dbReference type="InterPro" id="IPR028055">
    <property type="entry name" value="YidC/Oxa/ALB_C"/>
</dbReference>
<dbReference type="GO" id="GO:0051205">
    <property type="term" value="P:protein insertion into membrane"/>
    <property type="evidence" value="ECO:0007669"/>
    <property type="project" value="TreeGrafter"/>
</dbReference>
<keyword evidence="5" id="KW-0653">Protein transport</keyword>
<dbReference type="PRINTS" id="PR01900">
    <property type="entry name" value="YIDCPROTEIN"/>
</dbReference>
<comment type="subcellular location">
    <subcellularLocation>
        <location evidence="1">Cell membrane</location>
        <topology evidence="1">Multi-pass membrane protein</topology>
    </subcellularLocation>
    <subcellularLocation>
        <location evidence="9">Membrane</location>
        <topology evidence="9">Multi-pass membrane protein</topology>
    </subcellularLocation>
</comment>
<keyword evidence="7 10" id="KW-0472">Membrane</keyword>
<feature type="domain" description="Membrane insertase YidC/Oxa/ALB C-terminal" evidence="11">
    <location>
        <begin position="25"/>
        <end position="201"/>
    </location>
</feature>
<keyword evidence="2" id="KW-0813">Transport</keyword>
<evidence type="ECO:0000256" key="9">
    <source>
        <dbReference type="RuleBase" id="RU003945"/>
    </source>
</evidence>
<dbReference type="GO" id="GO:0015031">
    <property type="term" value="P:protein transport"/>
    <property type="evidence" value="ECO:0007669"/>
    <property type="project" value="UniProtKB-KW"/>
</dbReference>
<evidence type="ECO:0000256" key="4">
    <source>
        <dbReference type="ARBA" id="ARBA00022692"/>
    </source>
</evidence>
<accession>A0A1J4SJQ9</accession>
<dbReference type="AlphaFoldDB" id="A0A1J4SJQ9"/>
<keyword evidence="4 9" id="KW-0812">Transmembrane</keyword>
<evidence type="ECO:0000256" key="8">
    <source>
        <dbReference type="ARBA" id="ARBA00023186"/>
    </source>
</evidence>
<feature type="transmembrane region" description="Helical" evidence="10">
    <location>
        <begin position="25"/>
        <end position="48"/>
    </location>
</feature>
<dbReference type="InterPro" id="IPR001708">
    <property type="entry name" value="YidC/ALB3/OXA1/COX18"/>
</dbReference>
<sequence length="204" mass="23890">MINYGSIGKIIFSLLKWFYYITRNYGVAIILLSGLIKIVLFPLTRVSLKSMKKMQKIQPQIAMLRQRFKHDPQALNRETMELYKRMKINPMGGCLPMIFQLPIFFALFTVLRDAIELRHSPFIFWIRDLSSKDPYYVLPILMGVTTFIQQKMTATDQQQKPMMTYFMTIFLTVIFLNFPAGLVLYWLITNILSIGEQKLIAKIS</sequence>
<comment type="caution">
    <text evidence="12">The sequence shown here is derived from an EMBL/GenBank/DDBJ whole genome shotgun (WGS) entry which is preliminary data.</text>
</comment>
<evidence type="ECO:0000259" key="11">
    <source>
        <dbReference type="Pfam" id="PF02096"/>
    </source>
</evidence>
<dbReference type="GO" id="GO:0005886">
    <property type="term" value="C:plasma membrane"/>
    <property type="evidence" value="ECO:0007669"/>
    <property type="project" value="UniProtKB-SubCell"/>
</dbReference>
<gene>
    <name evidence="12" type="ORF">AUJ66_00190</name>
</gene>
<evidence type="ECO:0000256" key="1">
    <source>
        <dbReference type="ARBA" id="ARBA00004651"/>
    </source>
</evidence>
<evidence type="ECO:0000256" key="3">
    <source>
        <dbReference type="ARBA" id="ARBA00022475"/>
    </source>
</evidence>
<dbReference type="STRING" id="1817893.AUJ66_00190"/>
<dbReference type="CDD" id="cd20070">
    <property type="entry name" value="5TM_YidC_Alb3"/>
    <property type="match status" value="1"/>
</dbReference>
<dbReference type="NCBIfam" id="TIGR03592">
    <property type="entry name" value="yidC_oxa1_cterm"/>
    <property type="match status" value="1"/>
</dbReference>
<dbReference type="Proteomes" id="UP000182278">
    <property type="component" value="Unassembled WGS sequence"/>
</dbReference>
<evidence type="ECO:0000256" key="6">
    <source>
        <dbReference type="ARBA" id="ARBA00022989"/>
    </source>
</evidence>
<dbReference type="Pfam" id="PF02096">
    <property type="entry name" value="60KD_IMP"/>
    <property type="match status" value="1"/>
</dbReference>
<dbReference type="InterPro" id="IPR047196">
    <property type="entry name" value="YidC_ALB_C"/>
</dbReference>
<comment type="similarity">
    <text evidence="9">Belongs to the OXA1/ALB3/YidC family.</text>
</comment>
<evidence type="ECO:0000313" key="13">
    <source>
        <dbReference type="Proteomes" id="UP000182278"/>
    </source>
</evidence>
<dbReference type="PANTHER" id="PTHR12428">
    <property type="entry name" value="OXA1"/>
    <property type="match status" value="1"/>
</dbReference>
<dbReference type="PRINTS" id="PR00701">
    <property type="entry name" value="60KDINNERMP"/>
</dbReference>
<dbReference type="EMBL" id="MNUO01000002">
    <property type="protein sequence ID" value="OIN98874.1"/>
    <property type="molecule type" value="Genomic_DNA"/>
</dbReference>
<evidence type="ECO:0000256" key="2">
    <source>
        <dbReference type="ARBA" id="ARBA00022448"/>
    </source>
</evidence>
<evidence type="ECO:0000256" key="7">
    <source>
        <dbReference type="ARBA" id="ARBA00023136"/>
    </source>
</evidence>